<feature type="binding site" evidence="2">
    <location>
        <position position="107"/>
    </location>
    <ligand>
        <name>prephenate</name>
        <dbReference type="ChEBI" id="CHEBI:29934"/>
    </ligand>
</feature>
<dbReference type="NCBIfam" id="TIGR01796">
    <property type="entry name" value="CM_mono_aroH"/>
    <property type="match status" value="1"/>
</dbReference>
<dbReference type="RefSeq" id="WP_107582755.1">
    <property type="nucleotide sequence ID" value="NZ_PZJJ01000001.1"/>
</dbReference>
<evidence type="ECO:0000256" key="3">
    <source>
        <dbReference type="PROSITE-ProRule" id="PRU00514"/>
    </source>
</evidence>
<evidence type="ECO:0000256" key="1">
    <source>
        <dbReference type="NCBIfam" id="TIGR01796"/>
    </source>
</evidence>
<proteinExistence type="predicted"/>
<dbReference type="PANTHER" id="PTHR21164:SF0">
    <property type="entry name" value="CHORISMATE MUTASE AROH"/>
    <property type="match status" value="1"/>
</dbReference>
<dbReference type="InterPro" id="IPR008243">
    <property type="entry name" value="Chorismate_mutase_AroH"/>
</dbReference>
<dbReference type="PANTHER" id="PTHR21164">
    <property type="entry name" value="CHORISMATE MUTASE"/>
    <property type="match status" value="1"/>
</dbReference>
<dbReference type="GO" id="GO:0008652">
    <property type="term" value="P:amino acid biosynthetic process"/>
    <property type="evidence" value="ECO:0007669"/>
    <property type="project" value="UniProtKB-UniRule"/>
</dbReference>
<dbReference type="EC" id="5.4.99.5" evidence="1 3"/>
<dbReference type="CDD" id="cd02185">
    <property type="entry name" value="AroH"/>
    <property type="match status" value="1"/>
</dbReference>
<keyword evidence="3" id="KW-0413">Isomerase</keyword>
<dbReference type="GO" id="GO:0004106">
    <property type="term" value="F:chorismate mutase activity"/>
    <property type="evidence" value="ECO:0007669"/>
    <property type="project" value="UniProtKB-UniRule"/>
</dbReference>
<dbReference type="PROSITE" id="PS51167">
    <property type="entry name" value="CHORISMATE_MUT_1"/>
    <property type="match status" value="1"/>
</dbReference>
<reference evidence="4 5" key="1">
    <citation type="submission" date="2018-03" db="EMBL/GenBank/DDBJ databases">
        <title>Alkalicoccus saliphilus sp. nov., isolated from a mineral pool.</title>
        <authorList>
            <person name="Zhao B."/>
        </authorList>
    </citation>
    <scope>NUCLEOTIDE SEQUENCE [LARGE SCALE GENOMIC DNA]</scope>
    <source>
        <strain evidence="4 5">6AG</strain>
    </source>
</reference>
<dbReference type="GO" id="GO:0046417">
    <property type="term" value="P:chorismate metabolic process"/>
    <property type="evidence" value="ECO:0007669"/>
    <property type="project" value="TreeGrafter"/>
</dbReference>
<dbReference type="PIRSF" id="PIRSF005965">
    <property type="entry name" value="Chor_mut_AroH"/>
    <property type="match status" value="1"/>
</dbReference>
<dbReference type="Proteomes" id="UP000240509">
    <property type="component" value="Unassembled WGS sequence"/>
</dbReference>
<dbReference type="GO" id="GO:0009073">
    <property type="term" value="P:aromatic amino acid family biosynthetic process"/>
    <property type="evidence" value="ECO:0007669"/>
    <property type="project" value="UniProtKB-UniRule"/>
</dbReference>
<dbReference type="EMBL" id="PZJJ01000001">
    <property type="protein sequence ID" value="PTL40366.1"/>
    <property type="molecule type" value="Genomic_DNA"/>
</dbReference>
<keyword evidence="2 3" id="KW-0028">Amino-acid biosynthesis</keyword>
<sequence>MIRGIRGATTVSGDKEEEILRATEELMRKIEEQNDLLPEHISHVMITVTDDVTATFPARSLRDMPGYQFVPVMCAREIPVPGSLPFCIRLMVTAETDRGQKEITHIYLNEAEKLRPDLSLTKGNRQR</sequence>
<evidence type="ECO:0000256" key="2">
    <source>
        <dbReference type="PIRSR" id="PIRSR005965-1"/>
    </source>
</evidence>
<dbReference type="SUPFAM" id="SSF55298">
    <property type="entry name" value="YjgF-like"/>
    <property type="match status" value="1"/>
</dbReference>
<keyword evidence="5" id="KW-1185">Reference proteome</keyword>
<keyword evidence="2 3" id="KW-0057">Aromatic amino acid biosynthesis</keyword>
<dbReference type="InterPro" id="IPR035959">
    <property type="entry name" value="RutC-like_sf"/>
</dbReference>
<comment type="caution">
    <text evidence="4">The sequence shown here is derived from an EMBL/GenBank/DDBJ whole genome shotgun (WGS) entry which is preliminary data.</text>
</comment>
<dbReference type="UniPathway" id="UPA00120">
    <property type="reaction ID" value="UER00203"/>
</dbReference>
<evidence type="ECO:0000313" key="4">
    <source>
        <dbReference type="EMBL" id="PTL40366.1"/>
    </source>
</evidence>
<protein>
    <recommendedName>
        <fullName evidence="1 3">chorismate mutase</fullName>
        <ecNumber evidence="1 3">5.4.99.5</ecNumber>
    </recommendedName>
</protein>
<dbReference type="OrthoDB" id="9802232at2"/>
<gene>
    <name evidence="4" type="primary">aroH</name>
    <name evidence="4" type="ORF">C6Y45_00200</name>
</gene>
<organism evidence="4 5">
    <name type="scientific">Alkalicoccus saliphilus</name>
    <dbReference type="NCBI Taxonomy" id="200989"/>
    <lineage>
        <taxon>Bacteria</taxon>
        <taxon>Bacillati</taxon>
        <taxon>Bacillota</taxon>
        <taxon>Bacilli</taxon>
        <taxon>Bacillales</taxon>
        <taxon>Bacillaceae</taxon>
        <taxon>Alkalicoccus</taxon>
    </lineage>
</organism>
<dbReference type="Pfam" id="PF07736">
    <property type="entry name" value="CM_1"/>
    <property type="match status" value="1"/>
</dbReference>
<evidence type="ECO:0000313" key="5">
    <source>
        <dbReference type="Proteomes" id="UP000240509"/>
    </source>
</evidence>
<comment type="catalytic activity">
    <reaction evidence="3">
        <text>chorismate = prephenate</text>
        <dbReference type="Rhea" id="RHEA:13897"/>
        <dbReference type="ChEBI" id="CHEBI:29748"/>
        <dbReference type="ChEBI" id="CHEBI:29934"/>
        <dbReference type="EC" id="5.4.99.5"/>
    </reaction>
</comment>
<feature type="binding site" evidence="2">
    <location>
        <position position="6"/>
    </location>
    <ligand>
        <name>prephenate</name>
        <dbReference type="ChEBI" id="CHEBI:29934"/>
    </ligand>
</feature>
<accession>A0A2T4UAE5</accession>
<dbReference type="AlphaFoldDB" id="A0A2T4UAE5"/>
<dbReference type="Gene3D" id="3.30.1330.40">
    <property type="entry name" value="RutC-like"/>
    <property type="match status" value="1"/>
</dbReference>
<feature type="binding site" evidence="2">
    <location>
        <position position="89"/>
    </location>
    <ligand>
        <name>prephenate</name>
        <dbReference type="ChEBI" id="CHEBI:29934"/>
    </ligand>
</feature>
<name>A0A2T4UAE5_9BACI</name>